<protein>
    <submittedName>
        <fullName evidence="5">3-oxoacyl-[acyl-carrier protein] reductase</fullName>
    </submittedName>
</protein>
<dbReference type="PRINTS" id="PR00080">
    <property type="entry name" value="SDRFAMILY"/>
</dbReference>
<name>A0A242K4K9_9ENTE</name>
<dbReference type="InterPro" id="IPR002347">
    <property type="entry name" value="SDR_fam"/>
</dbReference>
<proteinExistence type="inferred from homology"/>
<dbReference type="AlphaFoldDB" id="A0A242K4K9"/>
<dbReference type="EMBL" id="CP147247">
    <property type="protein sequence ID" value="WYJ90607.1"/>
    <property type="molecule type" value="Genomic_DNA"/>
</dbReference>
<comment type="similarity">
    <text evidence="1">Belongs to the short-chain dehydrogenases/reductases (SDR) family.</text>
</comment>
<dbReference type="InterPro" id="IPR020904">
    <property type="entry name" value="Sc_DH/Rdtase_CS"/>
</dbReference>
<keyword evidence="6" id="KW-1185">Reference proteome</keyword>
<evidence type="ECO:0000313" key="4">
    <source>
        <dbReference type="EMBL" id="OTP14373.1"/>
    </source>
</evidence>
<dbReference type="Proteomes" id="UP000195141">
    <property type="component" value="Chromosome"/>
</dbReference>
<evidence type="ECO:0000259" key="3">
    <source>
        <dbReference type="SMART" id="SM00822"/>
    </source>
</evidence>
<gene>
    <name evidence="5" type="ORF">A5888_002364</name>
    <name evidence="4" type="ORF">A5888_002474</name>
</gene>
<accession>A0A242K4K9</accession>
<dbReference type="InterPro" id="IPR057326">
    <property type="entry name" value="KR_dom"/>
</dbReference>
<reference evidence="5" key="3">
    <citation type="submission" date="2024-03" db="EMBL/GenBank/DDBJ databases">
        <title>The Genome Sequence of Enterococcus sp. DIV0242b.</title>
        <authorList>
            <consortium name="The Broad Institute Genomics Platform"/>
            <consortium name="The Broad Institute Microbial Omics Core"/>
            <consortium name="The Broad Institute Genomic Center for Infectious Diseases"/>
            <person name="Earl A."/>
            <person name="Manson A."/>
            <person name="Gilmore M."/>
            <person name="Schwartman J."/>
            <person name="Shea T."/>
            <person name="Abouelleil A."/>
            <person name="Cao P."/>
            <person name="Chapman S."/>
            <person name="Cusick C."/>
            <person name="Young S."/>
            <person name="Neafsey D."/>
            <person name="Nusbaum C."/>
            <person name="Birren B."/>
        </authorList>
    </citation>
    <scope>NUCLEOTIDE SEQUENCE</scope>
    <source>
        <strain evidence="5">9E7_DIV0242</strain>
    </source>
</reference>
<dbReference type="PANTHER" id="PTHR42760">
    <property type="entry name" value="SHORT-CHAIN DEHYDROGENASES/REDUCTASES FAMILY MEMBER"/>
    <property type="match status" value="1"/>
</dbReference>
<keyword evidence="2" id="KW-0560">Oxidoreductase</keyword>
<dbReference type="SUPFAM" id="SSF51735">
    <property type="entry name" value="NAD(P)-binding Rossmann-fold domains"/>
    <property type="match status" value="1"/>
</dbReference>
<dbReference type="Pfam" id="PF13561">
    <property type="entry name" value="adh_short_C2"/>
    <property type="match status" value="1"/>
</dbReference>
<organism evidence="4">
    <name type="scientific">Candidatus Enterococcus clewellii</name>
    <dbReference type="NCBI Taxonomy" id="1834193"/>
    <lineage>
        <taxon>Bacteria</taxon>
        <taxon>Bacillati</taxon>
        <taxon>Bacillota</taxon>
        <taxon>Bacilli</taxon>
        <taxon>Lactobacillales</taxon>
        <taxon>Enterococcaceae</taxon>
        <taxon>Enterococcus</taxon>
    </lineage>
</organism>
<feature type="domain" description="Ketoreductase" evidence="3">
    <location>
        <begin position="10"/>
        <end position="186"/>
    </location>
</feature>
<dbReference type="Gene3D" id="3.40.50.720">
    <property type="entry name" value="NAD(P)-binding Rossmann-like Domain"/>
    <property type="match status" value="1"/>
</dbReference>
<sequence>MIQYTEFKDKVVLLTGANSGIGHAQAEAFLVQGAVVIGLDKQVAAMEQLAEAYSAFSFYQLDVTDHEKMKAIVAEILMKSTRVEYLINTAGILDDYLPTLETSEELWQKVMATNVTAVFHLTNLLLPHMLENKCGTIINTASIASLVAGGGGAAYTAAKHALAGYTKQLALDYAKDGIHVNAIAPGAIQTPMNAADFAGDAQMAKWVAEETPLKRWAQPKEVADLTLFLASEASAYLQGAIVPIDGGWLLK</sequence>
<evidence type="ECO:0000313" key="5">
    <source>
        <dbReference type="EMBL" id="WYJ90607.1"/>
    </source>
</evidence>
<dbReference type="SMART" id="SM00822">
    <property type="entry name" value="PKS_KR"/>
    <property type="match status" value="1"/>
</dbReference>
<dbReference type="NCBIfam" id="NF005118">
    <property type="entry name" value="PRK06550.1"/>
    <property type="match status" value="1"/>
</dbReference>
<evidence type="ECO:0000313" key="6">
    <source>
        <dbReference type="Proteomes" id="UP000195141"/>
    </source>
</evidence>
<dbReference type="CDD" id="cd05233">
    <property type="entry name" value="SDR_c"/>
    <property type="match status" value="1"/>
</dbReference>
<dbReference type="PRINTS" id="PR00081">
    <property type="entry name" value="GDHRDH"/>
</dbReference>
<dbReference type="OrthoDB" id="9803333at2"/>
<evidence type="ECO:0000256" key="1">
    <source>
        <dbReference type="ARBA" id="ARBA00006484"/>
    </source>
</evidence>
<dbReference type="GO" id="GO:0008206">
    <property type="term" value="P:bile acid metabolic process"/>
    <property type="evidence" value="ECO:0007669"/>
    <property type="project" value="UniProtKB-ARBA"/>
</dbReference>
<reference evidence="4" key="1">
    <citation type="submission" date="2017-05" db="EMBL/GenBank/DDBJ databases">
        <title>The Genome Sequence of Enterococcus sp. 9E7_DIV0242.</title>
        <authorList>
            <consortium name="The Broad Institute Genomics Platform"/>
            <consortium name="The Broad Institute Genomic Center for Infectious Diseases"/>
            <person name="Earl A."/>
            <person name="Manson A."/>
            <person name="Schwartman J."/>
            <person name="Gilmore M."/>
            <person name="Abouelleil A."/>
            <person name="Cao P."/>
            <person name="Chapman S."/>
            <person name="Cusick C."/>
            <person name="Shea T."/>
            <person name="Young S."/>
            <person name="Neafsey D."/>
            <person name="Nusbaum C."/>
            <person name="Birren B."/>
        </authorList>
    </citation>
    <scope>NUCLEOTIDE SEQUENCE [LARGE SCALE GENOMIC DNA]</scope>
    <source>
        <strain evidence="4">9E7_DIV0242</strain>
    </source>
</reference>
<dbReference type="InterPro" id="IPR036291">
    <property type="entry name" value="NAD(P)-bd_dom_sf"/>
</dbReference>
<dbReference type="GO" id="GO:0016616">
    <property type="term" value="F:oxidoreductase activity, acting on the CH-OH group of donors, NAD or NADP as acceptor"/>
    <property type="evidence" value="ECO:0007669"/>
    <property type="project" value="UniProtKB-ARBA"/>
</dbReference>
<dbReference type="EMBL" id="NGMM01000004">
    <property type="protein sequence ID" value="OTP14373.1"/>
    <property type="molecule type" value="Genomic_DNA"/>
</dbReference>
<evidence type="ECO:0000256" key="2">
    <source>
        <dbReference type="ARBA" id="ARBA00023002"/>
    </source>
</evidence>
<dbReference type="PANTHER" id="PTHR42760:SF37">
    <property type="entry name" value="CLAVALDEHYDE DEHYDROGENASE"/>
    <property type="match status" value="1"/>
</dbReference>
<reference evidence="5" key="2">
    <citation type="submission" date="2017-05" db="EMBL/GenBank/DDBJ databases">
        <authorList>
            <consortium name="The Broad Institute Genomics Platform"/>
            <consortium name="The Broad Institute Genomic Center for Infectious Diseases"/>
            <person name="Earl A."/>
            <person name="Manson A."/>
            <person name="Schwartman J."/>
            <person name="Gilmore M."/>
            <person name="Abouelleil A."/>
            <person name="Cao P."/>
            <person name="Chapman S."/>
            <person name="Cusick C."/>
            <person name="Shea T."/>
            <person name="Young S."/>
            <person name="Neafsey D."/>
            <person name="Nusbaum C."/>
            <person name="Birren B."/>
        </authorList>
    </citation>
    <scope>NUCLEOTIDE SEQUENCE</scope>
    <source>
        <strain evidence="5">9E7_DIV0242</strain>
    </source>
</reference>
<dbReference type="PROSITE" id="PS00061">
    <property type="entry name" value="ADH_SHORT"/>
    <property type="match status" value="1"/>
</dbReference>
<dbReference type="FunFam" id="3.40.50.720:FF:000084">
    <property type="entry name" value="Short-chain dehydrogenase reductase"/>
    <property type="match status" value="1"/>
</dbReference>